<accession>A0A5B8Y5M8</accession>
<keyword evidence="1 2" id="KW-0378">Hydrolase</keyword>
<organism evidence="2 3">
    <name type="scientific">Persicimonas caeni</name>
    <dbReference type="NCBI Taxonomy" id="2292766"/>
    <lineage>
        <taxon>Bacteria</taxon>
        <taxon>Deltaproteobacteria</taxon>
        <taxon>Bradymonadales</taxon>
        <taxon>Bradymonadaceae</taxon>
        <taxon>Persicimonas</taxon>
    </lineage>
</organism>
<evidence type="ECO:0000313" key="3">
    <source>
        <dbReference type="Proteomes" id="UP000315995"/>
    </source>
</evidence>
<dbReference type="SUPFAM" id="SSF56784">
    <property type="entry name" value="HAD-like"/>
    <property type="match status" value="1"/>
</dbReference>
<dbReference type="RefSeq" id="WP_141198190.1">
    <property type="nucleotide sequence ID" value="NZ_CP041186.1"/>
</dbReference>
<dbReference type="Pfam" id="PF00702">
    <property type="entry name" value="Hydrolase"/>
    <property type="match status" value="1"/>
</dbReference>
<sequence>MVDIAHRILRSPAPKVVSFDVFDTLLRRQASTSTVDRLTVRQLHASLERVAEVPLDLEALLDHRRAFARRHEAIARKTGVEWSVEDWLDELAVEWALDRETVQALGLEAQSYWEKCLTAAMPGASTAIELLEEHDISVVAISDTYLPKCLLDELLHHHDLPIDRVFSSASIGLSKRHGQLFEYVVRDIGISPHQLVHVGDNLKSDVIRAAGSACRYIWVPRTTLAPGPPPYVPPLATVDRGLSAHEVAELVVIPEAEKETDALYRFGKRYIAPVLCLFSYWQWRHYRRHGISHSFYLAREGRLLLDVYEKLADVLPDSPQRHYAHLSRRAVSGALLLDLCRHDAGFPGKIGRNSARQLLEQYPLDDSLCAKILAKAGIAPHTPLSQATRAEISAACSSLRADMDGICAEHRQLLAGYLRDFVGDSPLETIALVDSGWAGTTQRAINQSLDGTTIVGLYLGVSAQGPASTPQNLKFGLLRDDHRTRPSTVPLFKSAGVIRAWELILSNPAEPTTIGLRQADSGRIEPLLGERVPLSPSLRSSRASLTCGVLDGVEALKPSVEILVELSDCLDEKSVVIAARLLARRALCFPPREAAEKLLDFRFHEGAVTSTWSSLDLGGLPQGVAWLPGILAKYRLSALQGPLDTAAFIADRLFR</sequence>
<protein>
    <submittedName>
        <fullName evidence="2">HAD family hydrolase</fullName>
    </submittedName>
</protein>
<dbReference type="AlphaFoldDB" id="A0A4Y6PTY8"/>
<dbReference type="Gene3D" id="1.10.150.400">
    <property type="match status" value="1"/>
</dbReference>
<accession>A0A4Y6PTY8</accession>
<proteinExistence type="predicted"/>
<dbReference type="OrthoDB" id="9816564at2"/>
<dbReference type="Gene3D" id="3.40.50.1000">
    <property type="entry name" value="HAD superfamily/HAD-like"/>
    <property type="match status" value="1"/>
</dbReference>
<gene>
    <name evidence="2" type="ORF">FIV42_13425</name>
</gene>
<dbReference type="GO" id="GO:0016787">
    <property type="term" value="F:hydrolase activity"/>
    <property type="evidence" value="ECO:0007669"/>
    <property type="project" value="UniProtKB-KW"/>
</dbReference>
<keyword evidence="3" id="KW-1185">Reference proteome</keyword>
<evidence type="ECO:0000256" key="1">
    <source>
        <dbReference type="ARBA" id="ARBA00022801"/>
    </source>
</evidence>
<name>A0A4Y6PTY8_PERCE</name>
<dbReference type="InterPro" id="IPR023214">
    <property type="entry name" value="HAD_sf"/>
</dbReference>
<evidence type="ECO:0000313" key="2">
    <source>
        <dbReference type="EMBL" id="QDG51710.1"/>
    </source>
</evidence>
<dbReference type="EMBL" id="CP041186">
    <property type="protein sequence ID" value="QDG51710.1"/>
    <property type="molecule type" value="Genomic_DNA"/>
</dbReference>
<dbReference type="Proteomes" id="UP000315995">
    <property type="component" value="Chromosome"/>
</dbReference>
<reference evidence="2 3" key="1">
    <citation type="submission" date="2019-06" db="EMBL/GenBank/DDBJ databases">
        <title>Persicimonas caeni gen. nov., sp. nov., a predatory bacterium isolated from solar saltern.</title>
        <authorList>
            <person name="Wang S."/>
        </authorList>
    </citation>
    <scope>NUCLEOTIDE SEQUENCE [LARGE SCALE GENOMIC DNA]</scope>
    <source>
        <strain evidence="2 3">YN101</strain>
    </source>
</reference>
<dbReference type="InterPro" id="IPR036412">
    <property type="entry name" value="HAD-like_sf"/>
</dbReference>
<dbReference type="InterPro" id="IPR051540">
    <property type="entry name" value="S-2-haloacid_dehalogenase"/>
</dbReference>
<dbReference type="PANTHER" id="PTHR43316">
    <property type="entry name" value="HYDROLASE, HALOACID DELAHOGENASE-RELATED"/>
    <property type="match status" value="1"/>
</dbReference>